<evidence type="ECO:0000313" key="4">
    <source>
        <dbReference type="Proteomes" id="UP000694865"/>
    </source>
</evidence>
<feature type="domain" description="Sulfotransferase" evidence="3">
    <location>
        <begin position="8"/>
        <end position="142"/>
    </location>
</feature>
<dbReference type="RefSeq" id="XP_006822073.1">
    <property type="nucleotide sequence ID" value="XM_006822010.1"/>
</dbReference>
<dbReference type="Proteomes" id="UP000694865">
    <property type="component" value="Unplaced"/>
</dbReference>
<evidence type="ECO:0000256" key="1">
    <source>
        <dbReference type="ARBA" id="ARBA00005771"/>
    </source>
</evidence>
<accession>A0ABM0MPY2</accession>
<dbReference type="InterPro" id="IPR000863">
    <property type="entry name" value="Sulfotransferase_dom"/>
</dbReference>
<proteinExistence type="inferred from homology"/>
<reference evidence="5" key="1">
    <citation type="submission" date="2025-08" db="UniProtKB">
        <authorList>
            <consortium name="RefSeq"/>
        </authorList>
    </citation>
    <scope>IDENTIFICATION</scope>
    <source>
        <tissue evidence="5">Testes</tissue>
    </source>
</reference>
<protein>
    <submittedName>
        <fullName evidence="5">Estrogen sulfotransferase-like</fullName>
    </submittedName>
</protein>
<keyword evidence="4" id="KW-1185">Reference proteome</keyword>
<evidence type="ECO:0000313" key="5">
    <source>
        <dbReference type="RefSeq" id="XP_006822073.1"/>
    </source>
</evidence>
<dbReference type="GeneID" id="100368200"/>
<gene>
    <name evidence="5" type="primary">LOC100368200</name>
</gene>
<dbReference type="Gene3D" id="3.40.50.300">
    <property type="entry name" value="P-loop containing nucleotide triphosphate hydrolases"/>
    <property type="match status" value="1"/>
</dbReference>
<sequence length="149" mass="17613">MLLTEKDLQTRRDFEKYANEFFEGRVPFGSWVEHTLSWWDKIQNRKNCLFLSYEEVRTDLRATIHKLTKFLSRSLSAEDISRVCQKCCLTKLPWNGDGGNNKKDEFLDSINDGEMNEWKEYFTVSQSEQFDELLKPKLTESGICSKFSF</sequence>
<dbReference type="Pfam" id="PF00685">
    <property type="entry name" value="Sulfotransfer_1"/>
    <property type="match status" value="1"/>
</dbReference>
<dbReference type="SUPFAM" id="SSF52540">
    <property type="entry name" value="P-loop containing nucleoside triphosphate hydrolases"/>
    <property type="match status" value="1"/>
</dbReference>
<comment type="similarity">
    <text evidence="1">Belongs to the sulfotransferase 1 family.</text>
</comment>
<dbReference type="PANTHER" id="PTHR11783">
    <property type="entry name" value="SULFOTRANSFERASE SULT"/>
    <property type="match status" value="1"/>
</dbReference>
<evidence type="ECO:0000256" key="2">
    <source>
        <dbReference type="ARBA" id="ARBA00022679"/>
    </source>
</evidence>
<dbReference type="InterPro" id="IPR027417">
    <property type="entry name" value="P-loop_NTPase"/>
</dbReference>
<evidence type="ECO:0000259" key="3">
    <source>
        <dbReference type="Pfam" id="PF00685"/>
    </source>
</evidence>
<keyword evidence="2" id="KW-0808">Transferase</keyword>
<name>A0ABM0MPY2_SACKO</name>
<organism evidence="4 5">
    <name type="scientific">Saccoglossus kowalevskii</name>
    <name type="common">Acorn worm</name>
    <dbReference type="NCBI Taxonomy" id="10224"/>
    <lineage>
        <taxon>Eukaryota</taxon>
        <taxon>Metazoa</taxon>
        <taxon>Hemichordata</taxon>
        <taxon>Enteropneusta</taxon>
        <taxon>Harrimaniidae</taxon>
        <taxon>Saccoglossus</taxon>
    </lineage>
</organism>